<evidence type="ECO:0000313" key="3">
    <source>
        <dbReference type="Proteomes" id="UP000811619"/>
    </source>
</evidence>
<sequence>MSSARLNAVQSPPSPDSLSSDEYQQIDGREEVSGASKGRINVLDDWIRLDALLVVALGLSIRAGGQ</sequence>
<feature type="region of interest" description="Disordered" evidence="1">
    <location>
        <begin position="1"/>
        <end position="24"/>
    </location>
</feature>
<feature type="compositionally biased region" description="Polar residues" evidence="1">
    <location>
        <begin position="1"/>
        <end position="10"/>
    </location>
</feature>
<accession>A0A8K0J380</accession>
<protein>
    <submittedName>
        <fullName evidence="2">Uncharacterized protein</fullName>
    </submittedName>
</protein>
<evidence type="ECO:0000256" key="1">
    <source>
        <dbReference type="SAM" id="MobiDB-lite"/>
    </source>
</evidence>
<dbReference type="Proteomes" id="UP000811619">
    <property type="component" value="Unassembled WGS sequence"/>
</dbReference>
<dbReference type="AlphaFoldDB" id="A0A8K0J380"/>
<organism evidence="2 3">
    <name type="scientific">Claviceps africana</name>
    <dbReference type="NCBI Taxonomy" id="83212"/>
    <lineage>
        <taxon>Eukaryota</taxon>
        <taxon>Fungi</taxon>
        <taxon>Dikarya</taxon>
        <taxon>Ascomycota</taxon>
        <taxon>Pezizomycotina</taxon>
        <taxon>Sordariomycetes</taxon>
        <taxon>Hypocreomycetidae</taxon>
        <taxon>Hypocreales</taxon>
        <taxon>Clavicipitaceae</taxon>
        <taxon>Claviceps</taxon>
    </lineage>
</organism>
<keyword evidence="3" id="KW-1185">Reference proteome</keyword>
<reference evidence="2" key="1">
    <citation type="journal article" date="2020" name="bioRxiv">
        <title>Whole genome comparisons of ergot fungi reveals the divergence and evolution of species within the genus Claviceps are the result of varying mechanisms driving genome evolution and host range expansion.</title>
        <authorList>
            <person name="Wyka S.A."/>
            <person name="Mondo S.J."/>
            <person name="Liu M."/>
            <person name="Dettman J."/>
            <person name="Nalam V."/>
            <person name="Broders K.D."/>
        </authorList>
    </citation>
    <scope>NUCLEOTIDE SEQUENCE</scope>
    <source>
        <strain evidence="2">CCC 489</strain>
    </source>
</reference>
<comment type="caution">
    <text evidence="2">The sequence shown here is derived from an EMBL/GenBank/DDBJ whole genome shotgun (WGS) entry which is preliminary data.</text>
</comment>
<dbReference type="EMBL" id="SRPY01000548">
    <property type="protein sequence ID" value="KAG5921728.1"/>
    <property type="molecule type" value="Genomic_DNA"/>
</dbReference>
<proteinExistence type="predicted"/>
<name>A0A8K0J380_9HYPO</name>
<evidence type="ECO:0000313" key="2">
    <source>
        <dbReference type="EMBL" id="KAG5921728.1"/>
    </source>
</evidence>
<feature type="non-terminal residue" evidence="2">
    <location>
        <position position="66"/>
    </location>
</feature>
<gene>
    <name evidence="2" type="ORF">E4U42_005722</name>
</gene>